<proteinExistence type="predicted"/>
<reference evidence="2" key="1">
    <citation type="submission" date="2021-01" db="EMBL/GenBank/DDBJ databases">
        <authorList>
            <person name="Corre E."/>
            <person name="Pelletier E."/>
            <person name="Niang G."/>
            <person name="Scheremetjew M."/>
            <person name="Finn R."/>
            <person name="Kale V."/>
            <person name="Holt S."/>
            <person name="Cochrane G."/>
            <person name="Meng A."/>
            <person name="Brown T."/>
            <person name="Cohen L."/>
        </authorList>
    </citation>
    <scope>NUCLEOTIDE SEQUENCE</scope>
</reference>
<gene>
    <name evidence="2" type="ORF">NSCI0253_LOCUS19099</name>
</gene>
<sequence length="196" mass="22187">MGNNSSVQEAPVTSPPIQPQQNTHNSSTFQYASQYPAGSASSTAFPQKGHQEHGIPNAYQYGREYTGDRPVDAATRTTEIPDEYKSWTRGCTGDFFQRDYGDQVDEYYADLMFNLKTVLDDWKARQLPTNEAFARSQAIYNEIRGLGSVDSQNAGKFLSKKNIVDQDRFMIEKNFLELRDAYGQAHPRPGRQKHCC</sequence>
<organism evidence="2">
    <name type="scientific">Noctiluca scintillans</name>
    <name type="common">Sea sparkle</name>
    <name type="synonym">Red tide dinoflagellate</name>
    <dbReference type="NCBI Taxonomy" id="2966"/>
    <lineage>
        <taxon>Eukaryota</taxon>
        <taxon>Sar</taxon>
        <taxon>Alveolata</taxon>
        <taxon>Dinophyceae</taxon>
        <taxon>Noctilucales</taxon>
        <taxon>Noctilucaceae</taxon>
        <taxon>Noctiluca</taxon>
    </lineage>
</organism>
<protein>
    <submittedName>
        <fullName evidence="2">Uncharacterized protein</fullName>
    </submittedName>
</protein>
<feature type="region of interest" description="Disordered" evidence="1">
    <location>
        <begin position="1"/>
        <end position="27"/>
    </location>
</feature>
<evidence type="ECO:0000313" key="2">
    <source>
        <dbReference type="EMBL" id="CAD8844749.1"/>
    </source>
</evidence>
<dbReference type="EMBL" id="HBFQ01027017">
    <property type="protein sequence ID" value="CAD8844749.1"/>
    <property type="molecule type" value="Transcribed_RNA"/>
</dbReference>
<accession>A0A7S1F5K9</accession>
<evidence type="ECO:0000256" key="1">
    <source>
        <dbReference type="SAM" id="MobiDB-lite"/>
    </source>
</evidence>
<dbReference type="AlphaFoldDB" id="A0A7S1F5K9"/>
<name>A0A7S1F5K9_NOCSC</name>